<keyword evidence="1" id="KW-1133">Transmembrane helix</keyword>
<protein>
    <submittedName>
        <fullName evidence="2">Uncharacterized protein</fullName>
    </submittedName>
</protein>
<dbReference type="AlphaFoldDB" id="A0A6C0DBE3"/>
<organism evidence="2">
    <name type="scientific">viral metagenome</name>
    <dbReference type="NCBI Taxonomy" id="1070528"/>
    <lineage>
        <taxon>unclassified sequences</taxon>
        <taxon>metagenomes</taxon>
        <taxon>organismal metagenomes</taxon>
    </lineage>
</organism>
<feature type="transmembrane region" description="Helical" evidence="1">
    <location>
        <begin position="35"/>
        <end position="51"/>
    </location>
</feature>
<accession>A0A6C0DBE3</accession>
<evidence type="ECO:0000256" key="1">
    <source>
        <dbReference type="SAM" id="Phobius"/>
    </source>
</evidence>
<name>A0A6C0DBE3_9ZZZZ</name>
<dbReference type="EMBL" id="MN739580">
    <property type="protein sequence ID" value="QHT14198.1"/>
    <property type="molecule type" value="Genomic_DNA"/>
</dbReference>
<keyword evidence="1" id="KW-0472">Membrane</keyword>
<keyword evidence="1" id="KW-0812">Transmembrane</keyword>
<evidence type="ECO:0000313" key="2">
    <source>
        <dbReference type="EMBL" id="QHT14198.1"/>
    </source>
</evidence>
<sequence length="145" mass="16551">MNQAPAPLQPMVPKLNMVGGAKYHLLDFATKFSEQVNFFVLIFLVLTIVFVKQIPLQLRKWSGTLFGRTFLFILTILVAKYYSWRNGLLVAILTLLLLSLSPRTLAEGFHANTPIDKKHKWFVESTLGENPEEIDETEVLTYPVQ</sequence>
<reference evidence="2" key="1">
    <citation type="journal article" date="2020" name="Nature">
        <title>Giant virus diversity and host interactions through global metagenomics.</title>
        <authorList>
            <person name="Schulz F."/>
            <person name="Roux S."/>
            <person name="Paez-Espino D."/>
            <person name="Jungbluth S."/>
            <person name="Walsh D.A."/>
            <person name="Denef V.J."/>
            <person name="McMahon K.D."/>
            <person name="Konstantinidis K.T."/>
            <person name="Eloe-Fadrosh E.A."/>
            <person name="Kyrpides N.C."/>
            <person name="Woyke T."/>
        </authorList>
    </citation>
    <scope>NUCLEOTIDE SEQUENCE</scope>
    <source>
        <strain evidence="2">GVMAG-M-3300023174-137</strain>
    </source>
</reference>
<feature type="transmembrane region" description="Helical" evidence="1">
    <location>
        <begin position="63"/>
        <end position="82"/>
    </location>
</feature>
<proteinExistence type="predicted"/>